<evidence type="ECO:0000256" key="1">
    <source>
        <dbReference type="SAM" id="SignalP"/>
    </source>
</evidence>
<feature type="signal peptide" evidence="1">
    <location>
        <begin position="1"/>
        <end position="20"/>
    </location>
</feature>
<dbReference type="KEGG" id="mher:K3U94_00940"/>
<gene>
    <name evidence="2" type="ORF">K3U94_00940</name>
</gene>
<evidence type="ECO:0000313" key="3">
    <source>
        <dbReference type="Proteomes" id="UP000825008"/>
    </source>
</evidence>
<keyword evidence="1" id="KW-0732">Signal</keyword>
<dbReference type="RefSeq" id="WP_157864252.1">
    <property type="nucleotide sequence ID" value="NZ_CP080997.1"/>
</dbReference>
<proteinExistence type="predicted"/>
<accession>A0A9X7ZGX2</accession>
<reference evidence="2" key="1">
    <citation type="submission" date="2021-08" db="EMBL/GenBank/DDBJ databases">
        <title>Whole genome sequencing of non-tuberculosis mycobacteria type-strains.</title>
        <authorList>
            <person name="Igarashi Y."/>
            <person name="Osugi A."/>
            <person name="Mitarai S."/>
        </authorList>
    </citation>
    <scope>NUCLEOTIDE SEQUENCE</scope>
    <source>
        <strain evidence="2">JCM 30995</strain>
    </source>
</reference>
<dbReference type="AlphaFoldDB" id="A0A9X7ZGX2"/>
<sequence length="118" mass="12666">MKLLIAALAASIAAAPIASADDQSLLDRNQSFLDRAHELGVPSQYGFLGRADDNSTLAGGLGTCRGLREGMTLEQMEPRPSLSPILNAFPHFYWEIARAAQEKLCPDTLGAPSERPNT</sequence>
<feature type="chain" id="PRO_5040764334" evidence="1">
    <location>
        <begin position="21"/>
        <end position="118"/>
    </location>
</feature>
<protein>
    <submittedName>
        <fullName evidence="2">DUF732 domain-containing protein</fullName>
    </submittedName>
</protein>
<organism evidence="2 3">
    <name type="scientific">Mycolicibacter heraklionensis</name>
    <dbReference type="NCBI Taxonomy" id="512402"/>
    <lineage>
        <taxon>Bacteria</taxon>
        <taxon>Bacillati</taxon>
        <taxon>Actinomycetota</taxon>
        <taxon>Actinomycetes</taxon>
        <taxon>Mycobacteriales</taxon>
        <taxon>Mycobacteriaceae</taxon>
        <taxon>Mycolicibacter</taxon>
    </lineage>
</organism>
<dbReference type="OrthoDB" id="4762449at2"/>
<dbReference type="EMBL" id="CP080997">
    <property type="protein sequence ID" value="QZA07957.1"/>
    <property type="molecule type" value="Genomic_DNA"/>
</dbReference>
<evidence type="ECO:0000313" key="2">
    <source>
        <dbReference type="EMBL" id="QZA07957.1"/>
    </source>
</evidence>
<name>A0A9X7ZGX2_9MYCO</name>
<dbReference type="Proteomes" id="UP000825008">
    <property type="component" value="Chromosome"/>
</dbReference>